<keyword evidence="3" id="KW-0645">Protease</keyword>
<protein>
    <submittedName>
        <fullName evidence="3">Aminopeptidase</fullName>
    </submittedName>
</protein>
<name>A0ABV7WIV4_9MICO</name>
<keyword evidence="3" id="KW-0031">Aminopeptidase</keyword>
<organism evidence="3 4">
    <name type="scientific">Aquipuribacter hungaricus</name>
    <dbReference type="NCBI Taxonomy" id="545624"/>
    <lineage>
        <taxon>Bacteria</taxon>
        <taxon>Bacillati</taxon>
        <taxon>Actinomycetota</taxon>
        <taxon>Actinomycetes</taxon>
        <taxon>Micrococcales</taxon>
        <taxon>Intrasporangiaceae</taxon>
        <taxon>Aquipuribacter</taxon>
    </lineage>
</organism>
<feature type="chain" id="PRO_5046241325" evidence="2">
    <location>
        <begin position="34"/>
        <end position="93"/>
    </location>
</feature>
<feature type="region of interest" description="Disordered" evidence="1">
    <location>
        <begin position="74"/>
        <end position="93"/>
    </location>
</feature>
<feature type="non-terminal residue" evidence="3">
    <location>
        <position position="93"/>
    </location>
</feature>
<evidence type="ECO:0000313" key="4">
    <source>
        <dbReference type="Proteomes" id="UP001595685"/>
    </source>
</evidence>
<dbReference type="Proteomes" id="UP001595685">
    <property type="component" value="Unassembled WGS sequence"/>
</dbReference>
<comment type="caution">
    <text evidence="3">The sequence shown here is derived from an EMBL/GenBank/DDBJ whole genome shotgun (WGS) entry which is preliminary data.</text>
</comment>
<accession>A0ABV7WIV4</accession>
<evidence type="ECO:0000256" key="1">
    <source>
        <dbReference type="SAM" id="MobiDB-lite"/>
    </source>
</evidence>
<evidence type="ECO:0000256" key="2">
    <source>
        <dbReference type="SAM" id="SignalP"/>
    </source>
</evidence>
<keyword evidence="4" id="KW-1185">Reference proteome</keyword>
<evidence type="ECO:0000313" key="3">
    <source>
        <dbReference type="EMBL" id="MFC3688971.1"/>
    </source>
</evidence>
<dbReference type="GO" id="GO:0004177">
    <property type="term" value="F:aminopeptidase activity"/>
    <property type="evidence" value="ECO:0007669"/>
    <property type="project" value="UniProtKB-KW"/>
</dbReference>
<dbReference type="InterPro" id="IPR006311">
    <property type="entry name" value="TAT_signal"/>
</dbReference>
<gene>
    <name evidence="3" type="ORF">ACFOLH_11520</name>
</gene>
<dbReference type="EMBL" id="JBHRWW010000007">
    <property type="protein sequence ID" value="MFC3688971.1"/>
    <property type="molecule type" value="Genomic_DNA"/>
</dbReference>
<reference evidence="4" key="1">
    <citation type="journal article" date="2019" name="Int. J. Syst. Evol. Microbiol.">
        <title>The Global Catalogue of Microorganisms (GCM) 10K type strain sequencing project: providing services to taxonomists for standard genome sequencing and annotation.</title>
        <authorList>
            <consortium name="The Broad Institute Genomics Platform"/>
            <consortium name="The Broad Institute Genome Sequencing Center for Infectious Disease"/>
            <person name="Wu L."/>
            <person name="Ma J."/>
        </authorList>
    </citation>
    <scope>NUCLEOTIDE SEQUENCE [LARGE SCALE GENOMIC DNA]</scope>
    <source>
        <strain evidence="4">NCAIM B.02333</strain>
    </source>
</reference>
<sequence length="93" mass="9476">MISSTSRSRRLGTVAVAAGSLVAASLVSLPASAAPAVRGCDSRTNNTTAKLLECVRVEGVMEHLEALQAIADANGGNRASDTPGYQASVDYVV</sequence>
<feature type="signal peptide" evidence="2">
    <location>
        <begin position="1"/>
        <end position="33"/>
    </location>
</feature>
<dbReference type="PROSITE" id="PS51318">
    <property type="entry name" value="TAT"/>
    <property type="match status" value="1"/>
</dbReference>
<proteinExistence type="predicted"/>
<keyword evidence="2" id="KW-0732">Signal</keyword>
<keyword evidence="3" id="KW-0378">Hydrolase</keyword>